<protein>
    <submittedName>
        <fullName evidence="2">Uncharacterized protein</fullName>
    </submittedName>
</protein>
<evidence type="ECO:0000313" key="2">
    <source>
        <dbReference type="EMBL" id="TYL85010.1"/>
    </source>
</evidence>
<comment type="caution">
    <text evidence="2">The sequence shown here is derived from an EMBL/GenBank/DDBJ whole genome shotgun (WGS) entry which is preliminary data.</text>
</comment>
<feature type="compositionally biased region" description="Low complexity" evidence="1">
    <location>
        <begin position="40"/>
        <end position="50"/>
    </location>
</feature>
<organism evidence="2 3">
    <name type="scientific">Bradyrhizobium rifense</name>
    <dbReference type="NCBI Taxonomy" id="515499"/>
    <lineage>
        <taxon>Bacteria</taxon>
        <taxon>Pseudomonadati</taxon>
        <taxon>Pseudomonadota</taxon>
        <taxon>Alphaproteobacteria</taxon>
        <taxon>Hyphomicrobiales</taxon>
        <taxon>Nitrobacteraceae</taxon>
        <taxon>Bradyrhizobium</taxon>
    </lineage>
</organism>
<name>A0A5D3K0U9_9BRAD</name>
<gene>
    <name evidence="2" type="ORF">FXB40_44550</name>
</gene>
<sequence>MPGTSIQAGAPACYWPLAGLLFTVNAVSAAALPLPLAGEGWGEGVSSSESPLEERTLTRHASRVCLSRKRERRRQQAQLAAAVVTVSRWRFMTILLSAPR</sequence>
<proteinExistence type="predicted"/>
<keyword evidence="3" id="KW-1185">Reference proteome</keyword>
<accession>A0A5D3K0U9</accession>
<evidence type="ECO:0000256" key="1">
    <source>
        <dbReference type="SAM" id="MobiDB-lite"/>
    </source>
</evidence>
<dbReference type="Proteomes" id="UP000324758">
    <property type="component" value="Unassembled WGS sequence"/>
</dbReference>
<reference evidence="2 3" key="1">
    <citation type="submission" date="2019-08" db="EMBL/GenBank/DDBJ databases">
        <title>Bradyrhizobium hipponensis sp. nov., a rhizobium isolated from a Lupinus angustifolius root nodule in Tunisia.</title>
        <authorList>
            <person name="Off K."/>
            <person name="Rejili M."/>
            <person name="Mars M."/>
            <person name="Brachmann A."/>
            <person name="Marin M."/>
        </authorList>
    </citation>
    <scope>NUCLEOTIDE SEQUENCE [LARGE SCALE GENOMIC DNA]</scope>
    <source>
        <strain evidence="2 3">CTAW71</strain>
    </source>
</reference>
<dbReference type="AlphaFoldDB" id="A0A5D3K0U9"/>
<feature type="region of interest" description="Disordered" evidence="1">
    <location>
        <begin position="40"/>
        <end position="60"/>
    </location>
</feature>
<dbReference type="EMBL" id="VSSS01000089">
    <property type="protein sequence ID" value="TYL85010.1"/>
    <property type="molecule type" value="Genomic_DNA"/>
</dbReference>
<evidence type="ECO:0000313" key="3">
    <source>
        <dbReference type="Proteomes" id="UP000324758"/>
    </source>
</evidence>